<name>A0A9J6ZT93_9BACT</name>
<accession>A0A9J6ZT93</accession>
<dbReference type="Gene3D" id="2.40.160.20">
    <property type="match status" value="1"/>
</dbReference>
<dbReference type="RefSeq" id="WP_250725528.1">
    <property type="nucleotide sequence ID" value="NZ_CP098400.1"/>
</dbReference>
<evidence type="ECO:0000313" key="2">
    <source>
        <dbReference type="Proteomes" id="UP001056426"/>
    </source>
</evidence>
<dbReference type="Proteomes" id="UP001056426">
    <property type="component" value="Chromosome"/>
</dbReference>
<dbReference type="SUPFAM" id="SSF56925">
    <property type="entry name" value="OMPA-like"/>
    <property type="match status" value="1"/>
</dbReference>
<reference evidence="1" key="1">
    <citation type="submission" date="2022-05" db="EMBL/GenBank/DDBJ databases">
        <authorList>
            <person name="Sun X."/>
        </authorList>
    </citation>
    <scope>NUCLEOTIDE SEQUENCE</scope>
    <source>
        <strain evidence="1">Ai-910</strain>
    </source>
</reference>
<dbReference type="KEGG" id="alkq:M9189_06495"/>
<keyword evidence="2" id="KW-1185">Reference proteome</keyword>
<reference evidence="1" key="2">
    <citation type="submission" date="2022-06" db="EMBL/GenBank/DDBJ databases">
        <title>Xiashengella guii gen. nov. sp. nov., a bacterium isolated form anaerobic digestion tank.</title>
        <authorList>
            <person name="Huang H."/>
        </authorList>
    </citation>
    <scope>NUCLEOTIDE SEQUENCE</scope>
    <source>
        <strain evidence="1">Ai-910</strain>
    </source>
</reference>
<evidence type="ECO:0000313" key="1">
    <source>
        <dbReference type="EMBL" id="URW80999.1"/>
    </source>
</evidence>
<organism evidence="1 2">
    <name type="scientific">Xiashengella succiniciproducens</name>
    <dbReference type="NCBI Taxonomy" id="2949635"/>
    <lineage>
        <taxon>Bacteria</taxon>
        <taxon>Pseudomonadati</taxon>
        <taxon>Bacteroidota</taxon>
        <taxon>Bacteroidia</taxon>
        <taxon>Marinilabiliales</taxon>
        <taxon>Marinilabiliaceae</taxon>
        <taxon>Xiashengella</taxon>
    </lineage>
</organism>
<dbReference type="InterPro" id="IPR011250">
    <property type="entry name" value="OMP/PagP_B-barrel"/>
</dbReference>
<protein>
    <recommendedName>
        <fullName evidence="3">Outer membrane protein beta-barrel domain-containing protein</fullName>
    </recommendedName>
</protein>
<gene>
    <name evidence="1" type="ORF">M9189_06495</name>
</gene>
<sequence>MYRYSKNITLLLIVALLSQPVFSQLRRGYSRNPFDLAAGLTITPKAGVNLFFGDLVDESRTSYTVGLTVEREMTRSVGMRASLLGGKMKGDQVYPITNTTYASFKNFYAELGFGATYFPLNHLMGYFRERTFQPYGLAQFGVIYFSATETWGPASAGTQGAVPGEVWREPSGVTPFVGAGAGVSLWLSPMLSANLEFTGNLPFSDQLDGHDVWYDSWEPRGIEHTTDPFDFYYTVTMGVKINIANSYFRNDSRYNRASYQKTRKFLLPKSRSRSPQRRR</sequence>
<evidence type="ECO:0008006" key="3">
    <source>
        <dbReference type="Google" id="ProtNLM"/>
    </source>
</evidence>
<proteinExistence type="predicted"/>
<dbReference type="AlphaFoldDB" id="A0A9J6ZT93"/>
<dbReference type="EMBL" id="CP098400">
    <property type="protein sequence ID" value="URW80999.1"/>
    <property type="molecule type" value="Genomic_DNA"/>
</dbReference>